<dbReference type="Gene3D" id="3.10.450.530">
    <property type="entry name" value="Ribonuclease toxin, BrnT, of type II toxin-antitoxin system"/>
    <property type="match status" value="1"/>
</dbReference>
<keyword evidence="2" id="KW-1185">Reference proteome</keyword>
<organism evidence="1 2">
    <name type="scientific">Persicimonas caeni</name>
    <dbReference type="NCBI Taxonomy" id="2292766"/>
    <lineage>
        <taxon>Bacteria</taxon>
        <taxon>Deltaproteobacteria</taxon>
        <taxon>Bradymonadales</taxon>
        <taxon>Bradymonadaceae</taxon>
        <taxon>Persicimonas</taxon>
    </lineage>
</organism>
<protein>
    <submittedName>
        <fullName evidence="1">BrnT family toxin</fullName>
    </submittedName>
</protein>
<dbReference type="EMBL" id="CP041186">
    <property type="protein sequence ID" value="QDG52164.1"/>
    <property type="molecule type" value="Genomic_DNA"/>
</dbReference>
<name>A0A4Y6PUY6_PERCE</name>
<reference evidence="1 2" key="1">
    <citation type="submission" date="2019-06" db="EMBL/GenBank/DDBJ databases">
        <title>Persicimonas caeni gen. nov., sp. nov., a predatory bacterium isolated from solar saltern.</title>
        <authorList>
            <person name="Wang S."/>
        </authorList>
    </citation>
    <scope>NUCLEOTIDE SEQUENCE [LARGE SCALE GENOMIC DNA]</scope>
    <source>
        <strain evidence="1 2">YN101</strain>
    </source>
</reference>
<evidence type="ECO:0000313" key="1">
    <source>
        <dbReference type="EMBL" id="QDG52164.1"/>
    </source>
</evidence>
<sequence length="90" mass="10556">MDIGYVWDEHKYEQVRDKHSVDFGEVVDVFEGKLTLYEEDPQGNPERLMAVGQTRSGRVLQVIFTDEDAPLVRLVTAFDASKEWEYEFRK</sequence>
<dbReference type="Proteomes" id="UP000315995">
    <property type="component" value="Chromosome"/>
</dbReference>
<dbReference type="AlphaFoldDB" id="A0A4Y6PUY6"/>
<dbReference type="InterPro" id="IPR038573">
    <property type="entry name" value="BrnT_sf"/>
</dbReference>
<dbReference type="RefSeq" id="WP_141198639.1">
    <property type="nucleotide sequence ID" value="NZ_CP041186.1"/>
</dbReference>
<dbReference type="OrthoDB" id="9802417at2"/>
<dbReference type="Pfam" id="PF04365">
    <property type="entry name" value="BrnT_toxin"/>
    <property type="match status" value="1"/>
</dbReference>
<dbReference type="InterPro" id="IPR007460">
    <property type="entry name" value="BrnT_toxin"/>
</dbReference>
<accession>A0A4Y6PUY6</accession>
<evidence type="ECO:0000313" key="2">
    <source>
        <dbReference type="Proteomes" id="UP000315995"/>
    </source>
</evidence>
<proteinExistence type="predicted"/>
<accession>A0A5B8YB80</accession>
<gene>
    <name evidence="1" type="ORF">FIV42_15865</name>
</gene>